<gene>
    <name evidence="2" type="ORF">ABEB36_011751</name>
</gene>
<name>A0ABD1E8X0_HYPHA</name>
<dbReference type="Proteomes" id="UP001566132">
    <property type="component" value="Unassembled WGS sequence"/>
</dbReference>
<dbReference type="EMBL" id="JBDJPC010000009">
    <property type="protein sequence ID" value="KAL1491107.1"/>
    <property type="molecule type" value="Genomic_DNA"/>
</dbReference>
<keyword evidence="1" id="KW-0732">Signal</keyword>
<protein>
    <submittedName>
        <fullName evidence="2">Uncharacterized protein</fullName>
    </submittedName>
</protein>
<proteinExistence type="predicted"/>
<feature type="chain" id="PRO_5044799024" evidence="1">
    <location>
        <begin position="19"/>
        <end position="271"/>
    </location>
</feature>
<keyword evidence="3" id="KW-1185">Reference proteome</keyword>
<evidence type="ECO:0000256" key="1">
    <source>
        <dbReference type="SAM" id="SignalP"/>
    </source>
</evidence>
<evidence type="ECO:0000313" key="3">
    <source>
        <dbReference type="Proteomes" id="UP001566132"/>
    </source>
</evidence>
<organism evidence="2 3">
    <name type="scientific">Hypothenemus hampei</name>
    <name type="common">Coffee berry borer</name>
    <dbReference type="NCBI Taxonomy" id="57062"/>
    <lineage>
        <taxon>Eukaryota</taxon>
        <taxon>Metazoa</taxon>
        <taxon>Ecdysozoa</taxon>
        <taxon>Arthropoda</taxon>
        <taxon>Hexapoda</taxon>
        <taxon>Insecta</taxon>
        <taxon>Pterygota</taxon>
        <taxon>Neoptera</taxon>
        <taxon>Endopterygota</taxon>
        <taxon>Coleoptera</taxon>
        <taxon>Polyphaga</taxon>
        <taxon>Cucujiformia</taxon>
        <taxon>Curculionidae</taxon>
        <taxon>Scolytinae</taxon>
        <taxon>Hypothenemus</taxon>
    </lineage>
</organism>
<dbReference type="InterPro" id="IPR012674">
    <property type="entry name" value="Calycin"/>
</dbReference>
<comment type="caution">
    <text evidence="2">The sequence shown here is derived from an EMBL/GenBank/DDBJ whole genome shotgun (WGS) entry which is preliminary data.</text>
</comment>
<dbReference type="AlphaFoldDB" id="A0ABD1E8X0"/>
<evidence type="ECO:0000313" key="2">
    <source>
        <dbReference type="EMBL" id="KAL1491107.1"/>
    </source>
</evidence>
<reference evidence="2 3" key="1">
    <citation type="submission" date="2024-05" db="EMBL/GenBank/DDBJ databases">
        <title>Genetic variation in Jamaican populations of the coffee berry borer (Hypothenemus hampei).</title>
        <authorList>
            <person name="Errbii M."/>
            <person name="Myrie A."/>
        </authorList>
    </citation>
    <scope>NUCLEOTIDE SEQUENCE [LARGE SCALE GENOMIC DNA]</scope>
    <source>
        <strain evidence="2">JA-Hopewell-2020-01-JO</strain>
        <tissue evidence="2">Whole body</tissue>
    </source>
</reference>
<feature type="signal peptide" evidence="1">
    <location>
        <begin position="1"/>
        <end position="18"/>
    </location>
</feature>
<accession>A0ABD1E8X0</accession>
<sequence>MRFFYCVVLFLVAVQVRAQEGNYVSAHYYCKNLHRQQIVDVTQLGGIWYLIEKIFHNEERHLTVNLTTCPNVYITEEQEDRLTTYSPYGTTYGSNYPHMRNPISEQDDYLRKQQEYDRKTTYDYERRSGINYFKRYFMMKHLRIDTSESNGGSSEQHHLRYNTSDPGFWKLSSAPDEGIHEQQYLGTIQVVKAVGNHLVLTKCRPSYKELYTMILSRENYLDSWDIHNVHSFLSRQGLNMHFVQKTCNSSSGLVGLSLFVLWALIVTQMFL</sequence>
<dbReference type="Gene3D" id="2.40.128.20">
    <property type="match status" value="1"/>
</dbReference>